<feature type="transmembrane region" description="Helical" evidence="1">
    <location>
        <begin position="146"/>
        <end position="164"/>
    </location>
</feature>
<proteinExistence type="predicted"/>
<feature type="transmembrane region" description="Helical" evidence="1">
    <location>
        <begin position="216"/>
        <end position="233"/>
    </location>
</feature>
<feature type="transmembrane region" description="Helical" evidence="1">
    <location>
        <begin position="185"/>
        <end position="204"/>
    </location>
</feature>
<feature type="transmembrane region" description="Helical" evidence="1">
    <location>
        <begin position="245"/>
        <end position="263"/>
    </location>
</feature>
<protein>
    <submittedName>
        <fullName evidence="3">Acetyltransferase</fullName>
    </submittedName>
</protein>
<dbReference type="AlphaFoldDB" id="A0A3N7HKE0"/>
<evidence type="ECO:0000313" key="3">
    <source>
        <dbReference type="EMBL" id="RQP22558.1"/>
    </source>
</evidence>
<accession>A0A3N7HKE0</accession>
<dbReference type="InterPro" id="IPR002656">
    <property type="entry name" value="Acyl_transf_3_dom"/>
</dbReference>
<dbReference type="GO" id="GO:0016747">
    <property type="term" value="F:acyltransferase activity, transferring groups other than amino-acyl groups"/>
    <property type="evidence" value="ECO:0007669"/>
    <property type="project" value="InterPro"/>
</dbReference>
<dbReference type="InterPro" id="IPR050623">
    <property type="entry name" value="Glucan_succinyl_AcylTrfase"/>
</dbReference>
<feature type="transmembrane region" description="Helical" evidence="1">
    <location>
        <begin position="88"/>
        <end position="106"/>
    </location>
</feature>
<feature type="transmembrane region" description="Helical" evidence="1">
    <location>
        <begin position="347"/>
        <end position="364"/>
    </location>
</feature>
<evidence type="ECO:0000313" key="4">
    <source>
        <dbReference type="Proteomes" id="UP000267464"/>
    </source>
</evidence>
<gene>
    <name evidence="3" type="ORF">DZC73_23345</name>
</gene>
<evidence type="ECO:0000259" key="2">
    <source>
        <dbReference type="Pfam" id="PF01757"/>
    </source>
</evidence>
<dbReference type="Proteomes" id="UP000267464">
    <property type="component" value="Unassembled WGS sequence"/>
</dbReference>
<feature type="transmembrane region" description="Helical" evidence="1">
    <location>
        <begin position="56"/>
        <end position="76"/>
    </location>
</feature>
<dbReference type="OrthoDB" id="9809782at2"/>
<dbReference type="Pfam" id="PF01757">
    <property type="entry name" value="Acyl_transf_3"/>
    <property type="match status" value="1"/>
</dbReference>
<reference evidence="3 4" key="2">
    <citation type="submission" date="2018-12" db="EMBL/GenBank/DDBJ databases">
        <title>Rhizobacter gummiphilus sp. nov., a rubber-degrading bacterium isolated from the soil of a botanical garden in Japan.</title>
        <authorList>
            <person name="Shunsuke S.S."/>
        </authorList>
    </citation>
    <scope>NUCLEOTIDE SEQUENCE [LARGE SCALE GENOMIC DNA]</scope>
    <source>
        <strain evidence="3 4">S-16</strain>
    </source>
</reference>
<keyword evidence="3" id="KW-0808">Transferase</keyword>
<dbReference type="PANTHER" id="PTHR36927">
    <property type="entry name" value="BLR4337 PROTEIN"/>
    <property type="match status" value="1"/>
</dbReference>
<name>A0A3N7HKE0_9BURK</name>
<feature type="transmembrane region" description="Helical" evidence="1">
    <location>
        <begin position="12"/>
        <end position="31"/>
    </location>
</feature>
<evidence type="ECO:0000256" key="1">
    <source>
        <dbReference type="SAM" id="Phobius"/>
    </source>
</evidence>
<dbReference type="PANTHER" id="PTHR36927:SF3">
    <property type="entry name" value="GLUCANS BIOSYNTHESIS PROTEIN C"/>
    <property type="match status" value="1"/>
</dbReference>
<comment type="caution">
    <text evidence="3">The sequence shown here is derived from an EMBL/GenBank/DDBJ whole genome shotgun (WGS) entry which is preliminary data.</text>
</comment>
<keyword evidence="1" id="KW-1133">Transmembrane helix</keyword>
<keyword evidence="1" id="KW-0472">Membrane</keyword>
<organism evidence="3 4">
    <name type="scientific">Piscinibacter terrae</name>
    <dbReference type="NCBI Taxonomy" id="2496871"/>
    <lineage>
        <taxon>Bacteria</taxon>
        <taxon>Pseudomonadati</taxon>
        <taxon>Pseudomonadota</taxon>
        <taxon>Betaproteobacteria</taxon>
        <taxon>Burkholderiales</taxon>
        <taxon>Sphaerotilaceae</taxon>
        <taxon>Piscinibacter</taxon>
    </lineage>
</organism>
<keyword evidence="1" id="KW-0812">Transmembrane</keyword>
<feature type="transmembrane region" description="Helical" evidence="1">
    <location>
        <begin position="312"/>
        <end position="335"/>
    </location>
</feature>
<sequence>MQDTARRHDLDWVRIIAFGLLIAYHTGMYYVTWDWHVKSPFASHTLEPLMLLSSPWRLSLLFFVSGTATAFMMRRGTQGFAASRTQRLLIPLVFGMLVVVMPQAYYEVVEKAGVDESMLSFWADYLRADPGYCVAGKCLTLPTWNHLWFVAYLWVYSLLLWALVKLAPRAVDASAAFLGRHLTGAVLFIGPIAVLALIRIALVAKFPSTHAMKGDWFNHAQYGLVFLLGFLLAHQAAVWESLRRWRWPALCIAAASYLFIAWYFGQSGSVEVAPWLRNLQRVIYAADQWCAIAAILGFAKQWSPGDSPARRYLTEAVFPFYIVHQTAIVVMAHHLKPAGLSPAAEGPLLMLATLGVCFATFEIVRRLAWLRPLFGLAPARKPLRVQGETLSPAVTDPA</sequence>
<dbReference type="RefSeq" id="WP_124542782.1">
    <property type="nucleotide sequence ID" value="NZ_QUSW01000007.1"/>
</dbReference>
<keyword evidence="4" id="KW-1185">Reference proteome</keyword>
<feature type="transmembrane region" description="Helical" evidence="1">
    <location>
        <begin position="283"/>
        <end position="300"/>
    </location>
</feature>
<reference evidence="3 4" key="1">
    <citation type="submission" date="2018-08" db="EMBL/GenBank/DDBJ databases">
        <authorList>
            <person name="Khan S.A."/>
            <person name="Jeon C.O."/>
            <person name="Chun B.H."/>
            <person name="Jeong S.E."/>
        </authorList>
    </citation>
    <scope>NUCLEOTIDE SEQUENCE [LARGE SCALE GENOMIC DNA]</scope>
    <source>
        <strain evidence="3 4">S-16</strain>
    </source>
</reference>
<feature type="domain" description="Acyltransferase 3" evidence="2">
    <location>
        <begin position="8"/>
        <end position="360"/>
    </location>
</feature>
<dbReference type="EMBL" id="QUSW01000007">
    <property type="protein sequence ID" value="RQP22558.1"/>
    <property type="molecule type" value="Genomic_DNA"/>
</dbReference>